<name>A0A2V2Z1N3_9BACL</name>
<feature type="domain" description="Big-1" evidence="3">
    <location>
        <begin position="979"/>
        <end position="1071"/>
    </location>
</feature>
<accession>A0A2V2Z1N3</accession>
<dbReference type="Pfam" id="PF09134">
    <property type="entry name" value="Invasin_D3"/>
    <property type="match status" value="12"/>
</dbReference>
<dbReference type="PANTHER" id="PTHR39576:SF2">
    <property type="entry name" value="ATTACHING AND EFFACING PROTEIN HOMOLOG-RELATED"/>
    <property type="match status" value="1"/>
</dbReference>
<feature type="domain" description="Big-1" evidence="3">
    <location>
        <begin position="279"/>
        <end position="371"/>
    </location>
</feature>
<comment type="similarity">
    <text evidence="1">Belongs to the intimin/invasin family.</text>
</comment>
<dbReference type="PROSITE" id="PS51127">
    <property type="entry name" value="BIG1"/>
    <property type="match status" value="11"/>
</dbReference>
<proteinExistence type="inferred from homology"/>
<feature type="transmembrane region" description="Helical" evidence="2">
    <location>
        <begin position="12"/>
        <end position="33"/>
    </location>
</feature>
<feature type="domain" description="Big-1" evidence="3">
    <location>
        <begin position="379"/>
        <end position="471"/>
    </location>
</feature>
<evidence type="ECO:0000313" key="5">
    <source>
        <dbReference type="Proteomes" id="UP000246635"/>
    </source>
</evidence>
<keyword evidence="2" id="KW-0812">Transmembrane</keyword>
<evidence type="ECO:0000256" key="1">
    <source>
        <dbReference type="ARBA" id="ARBA00010116"/>
    </source>
</evidence>
<dbReference type="EMBL" id="QGTQ01000003">
    <property type="protein sequence ID" value="PWW06529.1"/>
    <property type="molecule type" value="Genomic_DNA"/>
</dbReference>
<gene>
    <name evidence="4" type="ORF">DFQ01_103433</name>
</gene>
<evidence type="ECO:0000313" key="4">
    <source>
        <dbReference type="EMBL" id="PWW06529.1"/>
    </source>
</evidence>
<keyword evidence="5" id="KW-1185">Reference proteome</keyword>
<dbReference type="Proteomes" id="UP000246635">
    <property type="component" value="Unassembled WGS sequence"/>
</dbReference>
<feature type="domain" description="Big-1" evidence="3">
    <location>
        <begin position="879"/>
        <end position="971"/>
    </location>
</feature>
<feature type="domain" description="Big-1" evidence="3">
    <location>
        <begin position="1179"/>
        <end position="1271"/>
    </location>
</feature>
<protein>
    <submittedName>
        <fullName evidence="4">Invasin-like protein</fullName>
    </submittedName>
</protein>
<sequence length="1332" mass="129325">MTRLIDFHRWIAIILVITLGVGIPTGGSIVAAGSEVLDQSQTNYYGNTWVNHDYPRYQTFTPAISGQLSRIELNNAGTYGSVTLIVSLYKNDDLSTSIASVQQTPIDGWVSFDFSSSLPYLKKGTKYRIVVSTDLGGSYGFGWYTSSGDPYKGGESSASGFDYTFKTYMIPDYSLSASESLVTAANSSLTADGTSQTSVTVTAKDAQGGDYTTGGAMVAITATLGTISAVTDNGNGTYTATLTAPTTAGTSVVSATIGGVSVGNTANIQFVAGPPSPGTSTVTVGSGTLTANGTSQTPITVTLNDTYGNRLTTGGSSVAITSTKGTVGPVTDNGNGVYTAILTAPTTVGSGVVSATVGGSLITSTVTVQFVSGTPSTSTSTVAVGSGTLIADGTSQTTVTVTLKDGQGNAITTGGTSVAITATKGTVSAVADNGNGTYTATLTAPTTVGTSTVSATVGGNAITSTATVQFVSGTPSTTTSTVAVGSGTLTADGTSQTTVTVTLKDGQGNAITTGGTSVAISATKGTISAVTDNGNGTYTATLTAPTTVGTSTISATIGGSVIASTATVQFVSGTPSTTTSTVAVGSGTLTADGTSLTTVTVTLKDGQGNAITTGGETVVINATKGTVSAVLDEGDGTYTAKLTAPTTVGTSTVSATVGGNAIASTATVQFVPGTPSATTSAVAVDNNTLTADGTSQATVTVTLKDAQGNAITTGGETVVITASKGTVSAVLDEGNGTYTATLTAPTIVGNSTVSATIGGNAIASTASITFVAGTPSVTTSTVAVDNNTLTADGASQATVTVTLKDAQGNEITTGGETVVITATSGTVSAATDKGDGTYTATLIAPSTVGTAILSATIGGNAIASTASITFVAGTPSATTSLVAVDNNTLTADGTSQATVTVTLKDAQGNAITTGGETVVITATKGTVSAVLDEGDGTYTATLTAPTTVGTSTVSATVGGNAIASTATVQFVPGTPSATTSAVAVDNNTLTADGTSQATVTVTLKDAQGNAITTGGDTVVITATKGTVSGVIDEGDGTYTAKLTAPTTVGTSTVSATVGGNAIASTATVQFVPGTPSATTSAVAVDNNTLTADGTSQATVTVTLKDAQGNSITTGGETVVITATKGTISAVKDEGDGTYTATLTAPTTVGTSTVSATVGGNAIASTASITFVAGTPSVTTSTVAVDKNKLTADGTSQATVTVTLKDAQGNAITTGGETVVITATKGTISAVIDEGDGTYTATLTAPTTVGTSTVSAKVGGSAIASTASVQIVPGTPSATTSTVAVDNNTLTADGTSQATVTVTLKDAQGNSITTGGETVVITATKGTISAVID</sequence>
<dbReference type="Gene3D" id="2.60.40.10">
    <property type="entry name" value="Immunoglobulins"/>
    <property type="match status" value="12"/>
</dbReference>
<dbReference type="InterPro" id="IPR008964">
    <property type="entry name" value="Invasin/intimin_cell_adhesion"/>
</dbReference>
<reference evidence="4 5" key="1">
    <citation type="submission" date="2018-05" db="EMBL/GenBank/DDBJ databases">
        <title>Genomic Encyclopedia of Type Strains, Phase III (KMG-III): the genomes of soil and plant-associated and newly described type strains.</title>
        <authorList>
            <person name="Whitman W."/>
        </authorList>
    </citation>
    <scope>NUCLEOTIDE SEQUENCE [LARGE SCALE GENOMIC DNA]</scope>
    <source>
        <strain evidence="4 5">CECT 5696</strain>
    </source>
</reference>
<evidence type="ECO:0000259" key="3">
    <source>
        <dbReference type="PROSITE" id="PS51127"/>
    </source>
</evidence>
<dbReference type="PANTHER" id="PTHR39576">
    <property type="entry name" value="ATTACHING AND EFFACING PROTEIN HOMOLOG-RELATED-RELATED"/>
    <property type="match status" value="1"/>
</dbReference>
<feature type="domain" description="Big-1" evidence="3">
    <location>
        <begin position="479"/>
        <end position="571"/>
    </location>
</feature>
<feature type="non-terminal residue" evidence="4">
    <location>
        <position position="1332"/>
    </location>
</feature>
<evidence type="ECO:0000256" key="2">
    <source>
        <dbReference type="SAM" id="Phobius"/>
    </source>
</evidence>
<dbReference type="InterPro" id="IPR003344">
    <property type="entry name" value="Big_1_dom"/>
</dbReference>
<organism evidence="4 5">
    <name type="scientific">Paenibacillus cellulosilyticus</name>
    <dbReference type="NCBI Taxonomy" id="375489"/>
    <lineage>
        <taxon>Bacteria</taxon>
        <taxon>Bacillati</taxon>
        <taxon>Bacillota</taxon>
        <taxon>Bacilli</taxon>
        <taxon>Bacillales</taxon>
        <taxon>Paenibacillaceae</taxon>
        <taxon>Paenibacillus</taxon>
    </lineage>
</organism>
<comment type="caution">
    <text evidence="4">The sequence shown here is derived from an EMBL/GenBank/DDBJ whole genome shotgun (WGS) entry which is preliminary data.</text>
</comment>
<dbReference type="InterPro" id="IPR051715">
    <property type="entry name" value="Intimin-Invasin_domain"/>
</dbReference>
<dbReference type="GO" id="GO:0009279">
    <property type="term" value="C:cell outer membrane"/>
    <property type="evidence" value="ECO:0007669"/>
    <property type="project" value="TreeGrafter"/>
</dbReference>
<dbReference type="RefSeq" id="WP_219993692.1">
    <property type="nucleotide sequence ID" value="NZ_QGTQ01000003.1"/>
</dbReference>
<feature type="domain" description="Big-1" evidence="3">
    <location>
        <begin position="179"/>
        <end position="271"/>
    </location>
</feature>
<keyword evidence="2" id="KW-0472">Membrane</keyword>
<dbReference type="SMART" id="SM00634">
    <property type="entry name" value="BID_1"/>
    <property type="match status" value="10"/>
</dbReference>
<keyword evidence="2" id="KW-1133">Transmembrane helix</keyword>
<dbReference type="SUPFAM" id="SSF49373">
    <property type="entry name" value="Invasin/intimin cell-adhesion fragments"/>
    <property type="match status" value="12"/>
</dbReference>
<feature type="domain" description="Big-1" evidence="3">
    <location>
        <begin position="679"/>
        <end position="771"/>
    </location>
</feature>
<dbReference type="InterPro" id="IPR015217">
    <property type="entry name" value="Invasin_dom_3"/>
</dbReference>
<feature type="domain" description="Big-1" evidence="3">
    <location>
        <begin position="779"/>
        <end position="871"/>
    </location>
</feature>
<dbReference type="InterPro" id="IPR013783">
    <property type="entry name" value="Ig-like_fold"/>
</dbReference>
<feature type="domain" description="Big-1" evidence="3">
    <location>
        <begin position="1079"/>
        <end position="1171"/>
    </location>
</feature>
<feature type="domain" description="Big-1" evidence="3">
    <location>
        <begin position="579"/>
        <end position="671"/>
    </location>
</feature>